<dbReference type="AlphaFoldDB" id="A0A8S9PTV9"/>
<name>A0A8S9PTV9_BRACR</name>
<dbReference type="EMBL" id="QGKX02001347">
    <property type="protein sequence ID" value="KAF3524748.1"/>
    <property type="molecule type" value="Genomic_DNA"/>
</dbReference>
<reference evidence="2" key="1">
    <citation type="submission" date="2019-12" db="EMBL/GenBank/DDBJ databases">
        <title>Genome sequencing and annotation of Brassica cretica.</title>
        <authorList>
            <person name="Studholme D.J."/>
            <person name="Sarris P."/>
        </authorList>
    </citation>
    <scope>NUCLEOTIDE SEQUENCE</scope>
    <source>
        <strain evidence="2">PFS-109/04</strain>
        <tissue evidence="2">Leaf</tissue>
    </source>
</reference>
<evidence type="ECO:0000256" key="1">
    <source>
        <dbReference type="SAM" id="MobiDB-lite"/>
    </source>
</evidence>
<proteinExistence type="predicted"/>
<dbReference type="Proteomes" id="UP000712600">
    <property type="component" value="Unassembled WGS sequence"/>
</dbReference>
<sequence length="163" mass="18553">MSFTDTGKNQKYPPPLPLGTTGRQRHRRSLKGGANLQSPSTTHNPARSKKQIQKIDPAKTLKTDCFTTRPSRHSTRRSLNPPERDAPCARSTHRRNEPAQDRQHIEGGVRGGGTAKVKREEGREAPLAPVCARTRGRTPERNILRFSYRERREMRGLRRERAN</sequence>
<gene>
    <name evidence="2" type="ORF">F2Q69_00049299</name>
</gene>
<protein>
    <submittedName>
        <fullName evidence="2">Uncharacterized protein</fullName>
    </submittedName>
</protein>
<evidence type="ECO:0000313" key="3">
    <source>
        <dbReference type="Proteomes" id="UP000712600"/>
    </source>
</evidence>
<feature type="compositionally biased region" description="Polar residues" evidence="1">
    <location>
        <begin position="35"/>
        <end position="45"/>
    </location>
</feature>
<evidence type="ECO:0000313" key="2">
    <source>
        <dbReference type="EMBL" id="KAF3524748.1"/>
    </source>
</evidence>
<comment type="caution">
    <text evidence="2">The sequence shown here is derived from an EMBL/GenBank/DDBJ whole genome shotgun (WGS) entry which is preliminary data.</text>
</comment>
<organism evidence="2 3">
    <name type="scientific">Brassica cretica</name>
    <name type="common">Mustard</name>
    <dbReference type="NCBI Taxonomy" id="69181"/>
    <lineage>
        <taxon>Eukaryota</taxon>
        <taxon>Viridiplantae</taxon>
        <taxon>Streptophyta</taxon>
        <taxon>Embryophyta</taxon>
        <taxon>Tracheophyta</taxon>
        <taxon>Spermatophyta</taxon>
        <taxon>Magnoliopsida</taxon>
        <taxon>eudicotyledons</taxon>
        <taxon>Gunneridae</taxon>
        <taxon>Pentapetalae</taxon>
        <taxon>rosids</taxon>
        <taxon>malvids</taxon>
        <taxon>Brassicales</taxon>
        <taxon>Brassicaceae</taxon>
        <taxon>Brassiceae</taxon>
        <taxon>Brassica</taxon>
    </lineage>
</organism>
<feature type="compositionally biased region" description="Basic and acidic residues" evidence="1">
    <location>
        <begin position="94"/>
        <end position="107"/>
    </location>
</feature>
<feature type="region of interest" description="Disordered" evidence="1">
    <location>
        <begin position="1"/>
        <end position="163"/>
    </location>
</feature>
<feature type="compositionally biased region" description="Basic and acidic residues" evidence="1">
    <location>
        <begin position="137"/>
        <end position="163"/>
    </location>
</feature>
<accession>A0A8S9PTV9</accession>